<dbReference type="CDD" id="cd00102">
    <property type="entry name" value="IPT"/>
    <property type="match status" value="1"/>
</dbReference>
<feature type="signal peptide" evidence="2">
    <location>
        <begin position="1"/>
        <end position="29"/>
    </location>
</feature>
<feature type="compositionally biased region" description="Low complexity" evidence="1">
    <location>
        <begin position="31"/>
        <end position="89"/>
    </location>
</feature>
<proteinExistence type="predicted"/>
<keyword evidence="2" id="KW-0732">Signal</keyword>
<feature type="chain" id="PRO_5046991106" evidence="2">
    <location>
        <begin position="30"/>
        <end position="363"/>
    </location>
</feature>
<feature type="compositionally biased region" description="Polar residues" evidence="1">
    <location>
        <begin position="118"/>
        <end position="130"/>
    </location>
</feature>
<comment type="caution">
    <text evidence="5">The sequence shown here is derived from an EMBL/GenBank/DDBJ whole genome shotgun (WGS) entry which is preliminary data.</text>
</comment>
<dbReference type="RefSeq" id="WP_377933342.1">
    <property type="nucleotide sequence ID" value="NZ_JBHUEA010000008.1"/>
</dbReference>
<dbReference type="Proteomes" id="UP001597347">
    <property type="component" value="Unassembled WGS sequence"/>
</dbReference>
<feature type="domain" description="Putative amidase" evidence="4">
    <location>
        <begin position="205"/>
        <end position="339"/>
    </location>
</feature>
<feature type="compositionally biased region" description="Pro residues" evidence="1">
    <location>
        <begin position="90"/>
        <end position="114"/>
    </location>
</feature>
<dbReference type="Gene3D" id="2.60.40.10">
    <property type="entry name" value="Immunoglobulins"/>
    <property type="match status" value="1"/>
</dbReference>
<dbReference type="InterPro" id="IPR024301">
    <property type="entry name" value="Amidase_6"/>
</dbReference>
<evidence type="ECO:0000259" key="3">
    <source>
        <dbReference type="Pfam" id="PF01833"/>
    </source>
</evidence>
<evidence type="ECO:0000313" key="6">
    <source>
        <dbReference type="Proteomes" id="UP001597347"/>
    </source>
</evidence>
<dbReference type="InterPro" id="IPR002909">
    <property type="entry name" value="IPT_dom"/>
</dbReference>
<feature type="region of interest" description="Disordered" evidence="1">
    <location>
        <begin position="31"/>
        <end position="130"/>
    </location>
</feature>
<dbReference type="EMBL" id="JBHUEA010000008">
    <property type="protein sequence ID" value="MFD1721263.1"/>
    <property type="molecule type" value="Genomic_DNA"/>
</dbReference>
<accession>A0ABW4LCK7</accession>
<evidence type="ECO:0000256" key="1">
    <source>
        <dbReference type="SAM" id="MobiDB-lite"/>
    </source>
</evidence>
<sequence length="363" mass="38659">MGDRSTTLSALAATIVAGAVLCGGLPAQAVTPTPAPSTAPTTAPTASTAPTTAAPAPATSTPAAVTGSAAPTAPRATTAPTTTPSRITLPPRPATPTPSATPTPTPTPIVPPPVATRLSSTGGHASGSRTLTLTGSRLQNLTMVQVAGQPVTNLVILSPTSARFRLQNAIDYQAQVAPISLTSVDGITRPTSLTFTYRVTNRVDRQMAYAFQNWNSTSNSTFGYLSNSDCANFASQTLLARGWKRGPDWYNSGPGRWSATWVSSTALSSWLKTRPDLATRLPYRQRDQVRVGDIVQFRWPGHKKGYSAWDHTGIVSKVVVLPNGRHDVYYTSHTLNRQYGGSTQLFARVMAKDLRIQFFRLLK</sequence>
<dbReference type="InterPro" id="IPR013783">
    <property type="entry name" value="Ig-like_fold"/>
</dbReference>
<feature type="domain" description="IPT/TIG" evidence="3">
    <location>
        <begin position="113"/>
        <end position="197"/>
    </location>
</feature>
<organism evidence="5 6">
    <name type="scientific">Amnibacterium endophyticum</name>
    <dbReference type="NCBI Taxonomy" id="2109337"/>
    <lineage>
        <taxon>Bacteria</taxon>
        <taxon>Bacillati</taxon>
        <taxon>Actinomycetota</taxon>
        <taxon>Actinomycetes</taxon>
        <taxon>Micrococcales</taxon>
        <taxon>Microbacteriaceae</taxon>
        <taxon>Amnibacterium</taxon>
    </lineage>
</organism>
<name>A0ABW4LCK7_9MICO</name>
<dbReference type="Pfam" id="PF12671">
    <property type="entry name" value="Amidase_6"/>
    <property type="match status" value="1"/>
</dbReference>
<evidence type="ECO:0000313" key="5">
    <source>
        <dbReference type="EMBL" id="MFD1721263.1"/>
    </source>
</evidence>
<reference evidence="6" key="1">
    <citation type="journal article" date="2019" name="Int. J. Syst. Evol. Microbiol.">
        <title>The Global Catalogue of Microorganisms (GCM) 10K type strain sequencing project: providing services to taxonomists for standard genome sequencing and annotation.</title>
        <authorList>
            <consortium name="The Broad Institute Genomics Platform"/>
            <consortium name="The Broad Institute Genome Sequencing Center for Infectious Disease"/>
            <person name="Wu L."/>
            <person name="Ma J."/>
        </authorList>
    </citation>
    <scope>NUCLEOTIDE SEQUENCE [LARGE SCALE GENOMIC DNA]</scope>
    <source>
        <strain evidence="6">CGMCC 1.12471</strain>
    </source>
</reference>
<evidence type="ECO:0000256" key="2">
    <source>
        <dbReference type="SAM" id="SignalP"/>
    </source>
</evidence>
<keyword evidence="6" id="KW-1185">Reference proteome</keyword>
<protein>
    <submittedName>
        <fullName evidence="5">Amidase domain-containing protein</fullName>
    </submittedName>
</protein>
<evidence type="ECO:0000259" key="4">
    <source>
        <dbReference type="Pfam" id="PF12671"/>
    </source>
</evidence>
<gene>
    <name evidence="5" type="ORF">ACFSBI_06845</name>
</gene>
<dbReference type="Pfam" id="PF01833">
    <property type="entry name" value="TIG"/>
    <property type="match status" value="1"/>
</dbReference>